<feature type="region of interest" description="Disordered" evidence="9">
    <location>
        <begin position="1"/>
        <end position="55"/>
    </location>
</feature>
<dbReference type="InterPro" id="IPR011047">
    <property type="entry name" value="Quinoprotein_ADH-like_sf"/>
</dbReference>
<dbReference type="InterPro" id="IPR001680">
    <property type="entry name" value="WD40_rpt"/>
</dbReference>
<organism evidence="11 12">
    <name type="scientific">Tolypocladium ophioglossoides (strain CBS 100239)</name>
    <name type="common">Snaketongue truffleclub</name>
    <name type="synonym">Elaphocordyceps ophioglossoides</name>
    <dbReference type="NCBI Taxonomy" id="1163406"/>
    <lineage>
        <taxon>Eukaryota</taxon>
        <taxon>Fungi</taxon>
        <taxon>Dikarya</taxon>
        <taxon>Ascomycota</taxon>
        <taxon>Pezizomycotina</taxon>
        <taxon>Sordariomycetes</taxon>
        <taxon>Hypocreomycetidae</taxon>
        <taxon>Hypocreales</taxon>
        <taxon>Ophiocordycipitaceae</taxon>
        <taxon>Tolypocladium</taxon>
    </lineage>
</organism>
<feature type="compositionally biased region" description="Basic and acidic residues" evidence="9">
    <location>
        <begin position="8"/>
        <end position="28"/>
    </location>
</feature>
<keyword evidence="7" id="KW-0539">Nucleus</keyword>
<feature type="region of interest" description="Disordered" evidence="9">
    <location>
        <begin position="1430"/>
        <end position="1462"/>
    </location>
</feature>
<dbReference type="GO" id="GO:0006364">
    <property type="term" value="P:rRNA processing"/>
    <property type="evidence" value="ECO:0007669"/>
    <property type="project" value="UniProtKB-KW"/>
</dbReference>
<evidence type="ECO:0000256" key="3">
    <source>
        <dbReference type="ARBA" id="ARBA00022552"/>
    </source>
</evidence>
<dbReference type="STRING" id="1163406.A0A0L0NB07"/>
<dbReference type="PROSITE" id="PS51471">
    <property type="entry name" value="FE2OG_OXY"/>
    <property type="match status" value="1"/>
</dbReference>
<evidence type="ECO:0000256" key="7">
    <source>
        <dbReference type="ARBA" id="ARBA00023242"/>
    </source>
</evidence>
<evidence type="ECO:0000313" key="12">
    <source>
        <dbReference type="Proteomes" id="UP000036947"/>
    </source>
</evidence>
<evidence type="ECO:0000259" key="10">
    <source>
        <dbReference type="PROSITE" id="PS51471"/>
    </source>
</evidence>
<protein>
    <submittedName>
        <fullName evidence="11">U3 small nucleolar RNA-associated protein 17</fullName>
    </submittedName>
</protein>
<dbReference type="Pfam" id="PF14226">
    <property type="entry name" value="DIOX_N"/>
    <property type="match status" value="1"/>
</dbReference>
<dbReference type="SUPFAM" id="SSF51197">
    <property type="entry name" value="Clavaminate synthase-like"/>
    <property type="match status" value="1"/>
</dbReference>
<dbReference type="EMBL" id="LFRF01000009">
    <property type="protein sequence ID" value="KND91342.1"/>
    <property type="molecule type" value="Genomic_DNA"/>
</dbReference>
<gene>
    <name evidence="11" type="ORF">TOPH_04045</name>
</gene>
<accession>A0A0L0NB07</accession>
<sequence length="1462" mass="158112">MAGHKSPRAKDDKTKKRKRDTNESETKSKTKRHRQQGQDKVNGHDKALQSGKLIEADSLRDATNYRPREVIRQSDDGEAGWRISKPMGGRMLDIDPILTADEQHLILTYNTSLQIYSAVDSLLVRRIPISTLDTSSPQGSTPANIVATRLSTQNPDFVWVACSDGQIYHVNWTHGAEILPAFQTDSGTAKAMAVVPAEGQKEKGETILVAESEKPNRMEVNAYQGLTSSRPKVRFNSMLVLKKPGSGLQLLEASADGQVLIGAFHDRLFLGVASQSGAEELEKLRYEFFSFDTPDLITTLDLRIYARPVSTSGSRKTQVGSDTVVDIIAGGARGGIYIYHDALSRVQAVGKPQFVKDGIQVQKFHWHRKAVHSVKWSRDGNYFVSGGSENSLVIWQVDTAKRGFLPHLSGSVENIVVSASGSSYVLHLDDNSAMIISTAEMKPTAYISGIQSAAIDVATPKDLLVKRVWSAAEQVRRPIPAAIKPSDSSKFHVCVGNGRQATMTGDFSAPLLQSFDLETFTSVSKQALARTQPTDVNITNKGYAIDEPLVSHIAFSGDGKWLASVDEWKPSARDVENVSGDLRDQFIRERHEIYLKFWEVRDGDGSIALVSRINAPHATRHPNYVLDLASDSTSACFATIGGDGIVRLWRPKSQQQNGIAVKGADGQDTVSWGCSQVIAVGDYLGREIGTDVSTTPAKAQGSVTFSEDGSTLFAAFGAVDTGVVYVIDTSSGQIAETLEGLWEGQLQSIRALSSFVIVLSNHLRVYDVVSDELRYGIVIPKIPGVNELLQLAVDYSSGHFAVTLPIGGFSSIGVFDPEDPEPLLVRSTPHRIVSLVSAPAASGFIALDDAAQIWVIAEGSDPLALATVQPLQDLQLDGPAAAAEEGSKDSILATEDAEMASDDEMEEEQAEGDDDVDMDGDDFHPSVVPQQYLADIFDAAPAFAAPSVEEMFYKVTGLLATKPLFGTQGFGSRWKPVRLVTGGGQGELGATVAISTGRAEAAAMWGAGMSRPPEGGVVGWCDGAIIDTRRESKNDLAHAPQHTGPTSKSLRGVGAMSFTSIPILDLELARDPATKPEFLNQLRHALMEVGFLYLKNVGIPPPLFQEVIEKGKAFFDIPLQEKYAPPNRPRHAPGAPGAPLLIRVQLSAEITAGEVDHREQIDLSTEHPIPEAGSPLYHNLRAPNQWPAEESAPGFRAAYTDYMRRMGDISIYFTSLIAEAIQLSRDAFGKYFDADQQHKLKIVKYPDLAELGRGDDGDGQGQGVGPHKDSMLTSYLLQATAHRGLQVQNVQGRWIDCPPVAGTLVVAIGQGMEALTQGVCVSTTHRVLSPAAGSGARFSIPFFQGVKLDADFDDLETVGVGAVPEDVRAQRRRVVERSGGRIDDVEFTFRKGAVVKTLGEATLRNRVKSHPDVGERWYPDILRAIREEQAQARAQQTSAARGTPSASTSASTGVPQSAVEAH</sequence>
<proteinExistence type="predicted"/>
<dbReference type="PANTHER" id="PTHR44215">
    <property type="entry name" value="WD REPEAT-CONTAINING PROTEIN 75"/>
    <property type="match status" value="1"/>
</dbReference>
<dbReference type="InterPro" id="IPR015943">
    <property type="entry name" value="WD40/YVTN_repeat-like_dom_sf"/>
</dbReference>
<evidence type="ECO:0000256" key="1">
    <source>
        <dbReference type="ARBA" id="ARBA00004604"/>
    </source>
</evidence>
<dbReference type="Gene3D" id="2.60.120.330">
    <property type="entry name" value="B-lactam Antibiotic, Isopenicillin N Synthase, Chain"/>
    <property type="match status" value="1"/>
</dbReference>
<dbReference type="InterPro" id="IPR053826">
    <property type="entry name" value="WDR75"/>
</dbReference>
<evidence type="ECO:0000256" key="8">
    <source>
        <dbReference type="PROSITE-ProRule" id="PRU00221"/>
    </source>
</evidence>
<dbReference type="Pfam" id="PF00400">
    <property type="entry name" value="WD40"/>
    <property type="match status" value="1"/>
</dbReference>
<dbReference type="InterPro" id="IPR044861">
    <property type="entry name" value="IPNS-like_FE2OG_OXY"/>
</dbReference>
<evidence type="ECO:0000256" key="6">
    <source>
        <dbReference type="ARBA" id="ARBA00023163"/>
    </source>
</evidence>
<keyword evidence="12" id="KW-1185">Reference proteome</keyword>
<dbReference type="SUPFAM" id="SSF50998">
    <property type="entry name" value="Quinoprotein alcohol dehydrogenase-like"/>
    <property type="match status" value="1"/>
</dbReference>
<dbReference type="GO" id="GO:0045943">
    <property type="term" value="P:positive regulation of transcription by RNA polymerase I"/>
    <property type="evidence" value="ECO:0007669"/>
    <property type="project" value="InterPro"/>
</dbReference>
<evidence type="ECO:0000256" key="2">
    <source>
        <dbReference type="ARBA" id="ARBA00022517"/>
    </source>
</evidence>
<dbReference type="PROSITE" id="PS50294">
    <property type="entry name" value="WD_REPEATS_REGION"/>
    <property type="match status" value="1"/>
</dbReference>
<dbReference type="GO" id="GO:0032040">
    <property type="term" value="C:small-subunit processome"/>
    <property type="evidence" value="ECO:0007669"/>
    <property type="project" value="InterPro"/>
</dbReference>
<dbReference type="OrthoDB" id="4096at2759"/>
<feature type="compositionally biased region" description="Low complexity" evidence="9">
    <location>
        <begin position="1431"/>
        <end position="1452"/>
    </location>
</feature>
<dbReference type="Pfam" id="PF03171">
    <property type="entry name" value="2OG-FeII_Oxy"/>
    <property type="match status" value="1"/>
</dbReference>
<keyword evidence="6" id="KW-0804">Transcription</keyword>
<dbReference type="InterPro" id="IPR005123">
    <property type="entry name" value="Oxoglu/Fe-dep_dioxygenase_dom"/>
</dbReference>
<feature type="repeat" description="WD" evidence="8">
    <location>
        <begin position="364"/>
        <end position="399"/>
    </location>
</feature>
<reference evidence="11 12" key="1">
    <citation type="journal article" date="2015" name="BMC Genomics">
        <title>The genome of the truffle-parasite Tolypocladium ophioglossoides and the evolution of antifungal peptaibiotics.</title>
        <authorList>
            <person name="Quandt C.A."/>
            <person name="Bushley K.E."/>
            <person name="Spatafora J.W."/>
        </authorList>
    </citation>
    <scope>NUCLEOTIDE SEQUENCE [LARGE SCALE GENOMIC DNA]</scope>
    <source>
        <strain evidence="11 12">CBS 100239</strain>
    </source>
</reference>
<evidence type="ECO:0000256" key="9">
    <source>
        <dbReference type="SAM" id="MobiDB-lite"/>
    </source>
</evidence>
<dbReference type="GO" id="GO:0003723">
    <property type="term" value="F:RNA binding"/>
    <property type="evidence" value="ECO:0007669"/>
    <property type="project" value="InterPro"/>
</dbReference>
<dbReference type="InterPro" id="IPR027443">
    <property type="entry name" value="IPNS-like_sf"/>
</dbReference>
<name>A0A0L0NB07_TOLOC</name>
<dbReference type="Proteomes" id="UP000036947">
    <property type="component" value="Unassembled WGS sequence"/>
</dbReference>
<keyword evidence="3" id="KW-0698">rRNA processing</keyword>
<dbReference type="Gene3D" id="2.130.10.10">
    <property type="entry name" value="YVTN repeat-like/Quinoprotein amine dehydrogenase"/>
    <property type="match status" value="2"/>
</dbReference>
<keyword evidence="2" id="KW-0690">Ribosome biogenesis</keyword>
<feature type="domain" description="Fe2OG dioxygenase" evidence="10">
    <location>
        <begin position="1236"/>
        <end position="1346"/>
    </location>
</feature>
<evidence type="ECO:0000313" key="11">
    <source>
        <dbReference type="EMBL" id="KND91342.1"/>
    </source>
</evidence>
<comment type="subcellular location">
    <subcellularLocation>
        <location evidence="1">Nucleus</location>
        <location evidence="1">Nucleolus</location>
    </subcellularLocation>
</comment>
<dbReference type="InterPro" id="IPR026992">
    <property type="entry name" value="DIOX_N"/>
</dbReference>
<evidence type="ECO:0000256" key="5">
    <source>
        <dbReference type="ARBA" id="ARBA00022737"/>
    </source>
</evidence>
<dbReference type="PROSITE" id="PS50082">
    <property type="entry name" value="WD_REPEATS_2"/>
    <property type="match status" value="1"/>
</dbReference>
<dbReference type="PANTHER" id="PTHR44215:SF1">
    <property type="entry name" value="WD REPEAT-CONTAINING PROTEIN 75"/>
    <property type="match status" value="1"/>
</dbReference>
<keyword evidence="4 8" id="KW-0853">WD repeat</keyword>
<dbReference type="SMART" id="SM00320">
    <property type="entry name" value="WD40"/>
    <property type="match status" value="3"/>
</dbReference>
<keyword evidence="5" id="KW-0677">Repeat</keyword>
<evidence type="ECO:0000256" key="4">
    <source>
        <dbReference type="ARBA" id="ARBA00022574"/>
    </source>
</evidence>
<dbReference type="SUPFAM" id="SSF82171">
    <property type="entry name" value="DPP6 N-terminal domain-like"/>
    <property type="match status" value="1"/>
</dbReference>
<dbReference type="GO" id="GO:0044283">
    <property type="term" value="P:small molecule biosynthetic process"/>
    <property type="evidence" value="ECO:0007669"/>
    <property type="project" value="UniProtKB-ARBA"/>
</dbReference>
<comment type="caution">
    <text evidence="11">The sequence shown here is derived from an EMBL/GenBank/DDBJ whole genome shotgun (WGS) entry which is preliminary data.</text>
</comment>
<dbReference type="GO" id="GO:2000234">
    <property type="term" value="P:positive regulation of rRNA processing"/>
    <property type="evidence" value="ECO:0007669"/>
    <property type="project" value="TreeGrafter"/>
</dbReference>